<dbReference type="GO" id="GO:0004521">
    <property type="term" value="F:RNA endonuclease activity"/>
    <property type="evidence" value="ECO:0007669"/>
    <property type="project" value="InterPro"/>
</dbReference>
<dbReference type="InterPro" id="IPR008271">
    <property type="entry name" value="Ser/Thr_kinase_AS"/>
</dbReference>
<protein>
    <submittedName>
        <fullName evidence="2">Serine/threonine-protein kinase/endoribonuclease IRE1</fullName>
    </submittedName>
</protein>
<sequence>GLGSKRTAQSHRLYTILPTRVNAYATLLKCLESTNQSGALRILAGDTKDFKVTIDKKTILGKGGNGTVVYKGTFGELDVAVKRVHVIDTDLLDCTQAVHEINVLKSCGKHENIVRYFGSKKTDKQFLILLEICEMTLSSWVLEKSIEILPIEVLRQTTVGLGWLHENKIIHRDLKPDNILFTRNPTRIKISDFGLSRKIKDGRSSVSTSSIGGTQGWVAPEILSQALPGNNRNCKFTNASDIFALGCVFYFVMTDGKHAFGDRLRCQGNILDGKSVLDENDIVHGCRKNILFVRLMISQNPKCRPSCNAILQSPIFLTTDRHISFIFDINALSNDFLSPCLNTNSCSTCQLHQNKINEFMGKMGYHNNNISLRNNNLTYLRHTSLQ</sequence>
<evidence type="ECO:0000313" key="2">
    <source>
        <dbReference type="EMBL" id="ODM88124.1"/>
    </source>
</evidence>
<feature type="non-terminal residue" evidence="2">
    <location>
        <position position="1"/>
    </location>
</feature>
<dbReference type="Gene3D" id="3.30.200.20">
    <property type="entry name" value="Phosphorylase Kinase, domain 1"/>
    <property type="match status" value="1"/>
</dbReference>
<dbReference type="PROSITE" id="PS00108">
    <property type="entry name" value="PROTEIN_KINASE_ST"/>
    <property type="match status" value="1"/>
</dbReference>
<dbReference type="InterPro" id="IPR011009">
    <property type="entry name" value="Kinase-like_dom_sf"/>
</dbReference>
<comment type="caution">
    <text evidence="2">The sequence shown here is derived from an EMBL/GenBank/DDBJ whole genome shotgun (WGS) entry which is preliminary data.</text>
</comment>
<dbReference type="PROSITE" id="PS50011">
    <property type="entry name" value="PROTEIN_KINASE_DOM"/>
    <property type="match status" value="1"/>
</dbReference>
<dbReference type="GO" id="GO:0070059">
    <property type="term" value="P:intrinsic apoptotic signaling pathway in response to endoplasmic reticulum stress"/>
    <property type="evidence" value="ECO:0007669"/>
    <property type="project" value="TreeGrafter"/>
</dbReference>
<dbReference type="SMART" id="SM00220">
    <property type="entry name" value="S_TKc"/>
    <property type="match status" value="1"/>
</dbReference>
<dbReference type="GO" id="GO:0051082">
    <property type="term" value="F:unfolded protein binding"/>
    <property type="evidence" value="ECO:0007669"/>
    <property type="project" value="TreeGrafter"/>
</dbReference>
<dbReference type="OrthoDB" id="63989at2759"/>
<keyword evidence="2" id="KW-0418">Kinase</keyword>
<gene>
    <name evidence="2" type="ORF">Ocin01_18560</name>
</gene>
<name>A0A1D2M5D3_ORCCI</name>
<dbReference type="PANTHER" id="PTHR13954:SF6">
    <property type="entry name" value="NON-SPECIFIC SERINE_THREONINE PROTEIN KINASE"/>
    <property type="match status" value="1"/>
</dbReference>
<dbReference type="Gene3D" id="1.10.510.10">
    <property type="entry name" value="Transferase(Phosphotransferase) domain 1"/>
    <property type="match status" value="1"/>
</dbReference>
<dbReference type="Pfam" id="PF00069">
    <property type="entry name" value="Pkinase"/>
    <property type="match status" value="1"/>
</dbReference>
<proteinExistence type="predicted"/>
<dbReference type="GO" id="GO:0005524">
    <property type="term" value="F:ATP binding"/>
    <property type="evidence" value="ECO:0007669"/>
    <property type="project" value="InterPro"/>
</dbReference>
<dbReference type="AlphaFoldDB" id="A0A1D2M5D3"/>
<feature type="non-terminal residue" evidence="2">
    <location>
        <position position="386"/>
    </location>
</feature>
<reference evidence="2 3" key="1">
    <citation type="journal article" date="2016" name="Genome Biol. Evol.">
        <title>Gene Family Evolution Reflects Adaptation to Soil Environmental Stressors in the Genome of the Collembolan Orchesella cincta.</title>
        <authorList>
            <person name="Faddeeva-Vakhrusheva A."/>
            <person name="Derks M.F."/>
            <person name="Anvar S.Y."/>
            <person name="Agamennone V."/>
            <person name="Suring W."/>
            <person name="Smit S."/>
            <person name="van Straalen N.M."/>
            <person name="Roelofs D."/>
        </authorList>
    </citation>
    <scope>NUCLEOTIDE SEQUENCE [LARGE SCALE GENOMIC DNA]</scope>
    <source>
        <tissue evidence="2">Mixed pool</tissue>
    </source>
</reference>
<dbReference type="OMA" id="GGKHPFN"/>
<dbReference type="GO" id="GO:0004674">
    <property type="term" value="F:protein serine/threonine kinase activity"/>
    <property type="evidence" value="ECO:0007669"/>
    <property type="project" value="InterPro"/>
</dbReference>
<dbReference type="Proteomes" id="UP000094527">
    <property type="component" value="Unassembled WGS sequence"/>
</dbReference>
<dbReference type="GO" id="GO:1990604">
    <property type="term" value="C:IRE1-TRAF2-ASK1 complex"/>
    <property type="evidence" value="ECO:0007669"/>
    <property type="project" value="TreeGrafter"/>
</dbReference>
<dbReference type="InterPro" id="IPR000719">
    <property type="entry name" value="Prot_kinase_dom"/>
</dbReference>
<dbReference type="PANTHER" id="PTHR13954">
    <property type="entry name" value="IRE1-RELATED"/>
    <property type="match status" value="1"/>
</dbReference>
<dbReference type="STRING" id="48709.A0A1D2M5D3"/>
<dbReference type="EMBL" id="LJIJ01004075">
    <property type="protein sequence ID" value="ODM88124.1"/>
    <property type="molecule type" value="Genomic_DNA"/>
</dbReference>
<evidence type="ECO:0000313" key="3">
    <source>
        <dbReference type="Proteomes" id="UP000094527"/>
    </source>
</evidence>
<feature type="domain" description="Protein kinase" evidence="1">
    <location>
        <begin position="54"/>
        <end position="316"/>
    </location>
</feature>
<keyword evidence="3" id="KW-1185">Reference proteome</keyword>
<dbReference type="GO" id="GO:0036498">
    <property type="term" value="P:IRE1-mediated unfolded protein response"/>
    <property type="evidence" value="ECO:0007669"/>
    <property type="project" value="TreeGrafter"/>
</dbReference>
<keyword evidence="2" id="KW-0808">Transferase</keyword>
<evidence type="ECO:0000259" key="1">
    <source>
        <dbReference type="PROSITE" id="PS50011"/>
    </source>
</evidence>
<accession>A0A1D2M5D3</accession>
<dbReference type="SUPFAM" id="SSF56112">
    <property type="entry name" value="Protein kinase-like (PK-like)"/>
    <property type="match status" value="1"/>
</dbReference>
<organism evidence="2 3">
    <name type="scientific">Orchesella cincta</name>
    <name type="common">Springtail</name>
    <name type="synonym">Podura cincta</name>
    <dbReference type="NCBI Taxonomy" id="48709"/>
    <lineage>
        <taxon>Eukaryota</taxon>
        <taxon>Metazoa</taxon>
        <taxon>Ecdysozoa</taxon>
        <taxon>Arthropoda</taxon>
        <taxon>Hexapoda</taxon>
        <taxon>Collembola</taxon>
        <taxon>Entomobryomorpha</taxon>
        <taxon>Entomobryoidea</taxon>
        <taxon>Orchesellidae</taxon>
        <taxon>Orchesellinae</taxon>
        <taxon>Orchesella</taxon>
    </lineage>
</organism>
<dbReference type="InterPro" id="IPR045133">
    <property type="entry name" value="IRE1/2-like"/>
</dbReference>